<organism evidence="5 6">
    <name type="scientific">Physocladia obscura</name>
    <dbReference type="NCBI Taxonomy" id="109957"/>
    <lineage>
        <taxon>Eukaryota</taxon>
        <taxon>Fungi</taxon>
        <taxon>Fungi incertae sedis</taxon>
        <taxon>Chytridiomycota</taxon>
        <taxon>Chytridiomycota incertae sedis</taxon>
        <taxon>Chytridiomycetes</taxon>
        <taxon>Chytridiales</taxon>
        <taxon>Chytriomycetaceae</taxon>
        <taxon>Physocladia</taxon>
    </lineage>
</organism>
<sequence length="496" mass="54312">MDEPKQLQLPPEVTESILEWVPFPAVILCRGASRDVNAMILSASFAARNLAHFKRPTHVTPRYILRDIGAWDGRLLLGAHLRHFQSRLVAAFYAKTTRIFLRAEFALGLSPAVAFAPLLSTLDLTNDRSMRHTLPSSTPVQLHMPEAIGSMAQLEVLAMKGFGITGSIPAWIGNLSSLRSLNLSGNAFSGSIPLAFETLKCLAVLILSYNRLSGPIPDVLGSLDSLQFLNLAGNQFTEPVGDDSAKGFQNWHKLISLTSLDLENNQLNESLVHLMSKNTRLWRIRCAGNNLSGSIPHPFIHTIVRIYLLDLSRNNLSGVIPAEFCRLEDLTHLNLSENNLTGCLPEGIYNMLNLCEINLESNCFDGKIPNSIGQLINLEVLNLKGNKFTGSIPEISNLKHLKLLDLSCNDLSGCIPQSIGNLHRLNILKLARNNLSGIIPDSLCDSEKLEIVNVSDNKLSGVLPANLQKLKALKSFDASSNDVSGPIPDKLLCSVI</sequence>
<proteinExistence type="predicted"/>
<feature type="non-terminal residue" evidence="5">
    <location>
        <position position="496"/>
    </location>
</feature>
<keyword evidence="4" id="KW-0472">Membrane</keyword>
<accession>A0AAD5SPP1</accession>
<dbReference type="InterPro" id="IPR003591">
    <property type="entry name" value="Leu-rich_rpt_typical-subtyp"/>
</dbReference>
<dbReference type="AlphaFoldDB" id="A0AAD5SPP1"/>
<gene>
    <name evidence="5" type="ORF">HK100_009388</name>
</gene>
<dbReference type="InterPro" id="IPR053211">
    <property type="entry name" value="DNA_repair-toleration"/>
</dbReference>
<dbReference type="InterPro" id="IPR032675">
    <property type="entry name" value="LRR_dom_sf"/>
</dbReference>
<dbReference type="EMBL" id="JADGJH010004802">
    <property type="protein sequence ID" value="KAJ3083912.1"/>
    <property type="molecule type" value="Genomic_DNA"/>
</dbReference>
<evidence type="ECO:0000256" key="3">
    <source>
        <dbReference type="ARBA" id="ARBA00022737"/>
    </source>
</evidence>
<dbReference type="PROSITE" id="PS51450">
    <property type="entry name" value="LRR"/>
    <property type="match status" value="1"/>
</dbReference>
<protein>
    <submittedName>
        <fullName evidence="5">Uncharacterized protein</fullName>
    </submittedName>
</protein>
<comment type="caution">
    <text evidence="5">The sequence shown here is derived from an EMBL/GenBank/DDBJ whole genome shotgun (WGS) entry which is preliminary data.</text>
</comment>
<dbReference type="FunFam" id="3.80.10.10:FF:000383">
    <property type="entry name" value="Leucine-rich repeat receptor protein kinase EMS1"/>
    <property type="match status" value="1"/>
</dbReference>
<evidence type="ECO:0000256" key="1">
    <source>
        <dbReference type="ARBA" id="ARBA00022614"/>
    </source>
</evidence>
<dbReference type="Proteomes" id="UP001211907">
    <property type="component" value="Unassembled WGS sequence"/>
</dbReference>
<dbReference type="PANTHER" id="PTHR48060">
    <property type="entry name" value="DNA DAMAGE-REPAIR/TOLERATION PROTEIN DRT100"/>
    <property type="match status" value="1"/>
</dbReference>
<evidence type="ECO:0000256" key="2">
    <source>
        <dbReference type="ARBA" id="ARBA00022729"/>
    </source>
</evidence>
<keyword evidence="2" id="KW-0732">Signal</keyword>
<dbReference type="Gene3D" id="3.80.10.10">
    <property type="entry name" value="Ribonuclease Inhibitor"/>
    <property type="match status" value="4"/>
</dbReference>
<evidence type="ECO:0000313" key="6">
    <source>
        <dbReference type="Proteomes" id="UP001211907"/>
    </source>
</evidence>
<dbReference type="Pfam" id="PF13855">
    <property type="entry name" value="LRR_8"/>
    <property type="match status" value="2"/>
</dbReference>
<evidence type="ECO:0000256" key="4">
    <source>
        <dbReference type="ARBA" id="ARBA00023136"/>
    </source>
</evidence>
<reference evidence="5" key="1">
    <citation type="submission" date="2020-05" db="EMBL/GenBank/DDBJ databases">
        <title>Phylogenomic resolution of chytrid fungi.</title>
        <authorList>
            <person name="Stajich J.E."/>
            <person name="Amses K."/>
            <person name="Simmons R."/>
            <person name="Seto K."/>
            <person name="Myers J."/>
            <person name="Bonds A."/>
            <person name="Quandt C.A."/>
            <person name="Barry K."/>
            <person name="Liu P."/>
            <person name="Grigoriev I."/>
            <person name="Longcore J.E."/>
            <person name="James T.Y."/>
        </authorList>
    </citation>
    <scope>NUCLEOTIDE SEQUENCE</scope>
    <source>
        <strain evidence="5">JEL0513</strain>
    </source>
</reference>
<keyword evidence="3" id="KW-0677">Repeat</keyword>
<name>A0AAD5SPP1_9FUNG</name>
<dbReference type="FunFam" id="3.80.10.10:FF:000095">
    <property type="entry name" value="LRR receptor-like serine/threonine-protein kinase GSO1"/>
    <property type="match status" value="1"/>
</dbReference>
<dbReference type="SMART" id="SM00369">
    <property type="entry name" value="LRR_TYP"/>
    <property type="match status" value="6"/>
</dbReference>
<keyword evidence="6" id="KW-1185">Reference proteome</keyword>
<dbReference type="InterPro" id="IPR001611">
    <property type="entry name" value="Leu-rich_rpt"/>
</dbReference>
<dbReference type="PANTHER" id="PTHR48060:SF21">
    <property type="entry name" value="L DOMAIN-LIKE PROTEIN"/>
    <property type="match status" value="1"/>
</dbReference>
<evidence type="ECO:0000313" key="5">
    <source>
        <dbReference type="EMBL" id="KAJ3083912.1"/>
    </source>
</evidence>
<dbReference type="SUPFAM" id="SSF52058">
    <property type="entry name" value="L domain-like"/>
    <property type="match status" value="2"/>
</dbReference>
<keyword evidence="1" id="KW-0433">Leucine-rich repeat</keyword>
<dbReference type="Pfam" id="PF00560">
    <property type="entry name" value="LRR_1"/>
    <property type="match status" value="5"/>
</dbReference>